<reference evidence="1 2" key="1">
    <citation type="submission" date="2018-05" db="EMBL/GenBank/DDBJ databases">
        <title>Genomic Encyclopedia of Archaeal and Bacterial Type Strains, Phase II (KMG-II): from individual species to whole genera.</title>
        <authorList>
            <person name="Goeker M."/>
        </authorList>
    </citation>
    <scope>NUCLEOTIDE SEQUENCE [LARGE SCALE GENOMIC DNA]</scope>
    <source>
        <strain evidence="1 2">DSM 22214</strain>
    </source>
</reference>
<name>A0A316EFP0_9BACT</name>
<organism evidence="1 2">
    <name type="scientific">Arcicella aurantiaca</name>
    <dbReference type="NCBI Taxonomy" id="591202"/>
    <lineage>
        <taxon>Bacteria</taxon>
        <taxon>Pseudomonadati</taxon>
        <taxon>Bacteroidota</taxon>
        <taxon>Cytophagia</taxon>
        <taxon>Cytophagales</taxon>
        <taxon>Flectobacillaceae</taxon>
        <taxon>Arcicella</taxon>
    </lineage>
</organism>
<gene>
    <name evidence="1" type="ORF">LV89_00324</name>
</gene>
<dbReference type="AlphaFoldDB" id="A0A316EFP0"/>
<protein>
    <submittedName>
        <fullName evidence="1">Uncharacterized protein</fullName>
    </submittedName>
</protein>
<comment type="caution">
    <text evidence="1">The sequence shown here is derived from an EMBL/GenBank/DDBJ whole genome shotgun (WGS) entry which is preliminary data.</text>
</comment>
<proteinExistence type="predicted"/>
<keyword evidence="2" id="KW-1185">Reference proteome</keyword>
<dbReference type="RefSeq" id="WP_158279487.1">
    <property type="nucleotide sequence ID" value="NZ_QGGO01000001.1"/>
</dbReference>
<evidence type="ECO:0000313" key="1">
    <source>
        <dbReference type="EMBL" id="PWK29483.1"/>
    </source>
</evidence>
<dbReference type="EMBL" id="QGGO01000001">
    <property type="protein sequence ID" value="PWK29483.1"/>
    <property type="molecule type" value="Genomic_DNA"/>
</dbReference>
<dbReference type="Proteomes" id="UP000245489">
    <property type="component" value="Unassembled WGS sequence"/>
</dbReference>
<evidence type="ECO:0000313" key="2">
    <source>
        <dbReference type="Proteomes" id="UP000245489"/>
    </source>
</evidence>
<accession>A0A316EFP0</accession>
<feature type="non-terminal residue" evidence="1">
    <location>
        <position position="1"/>
    </location>
</feature>
<sequence length="319" mass="33008">NCAGTVTWNNGLPSGSTATVSPTTTTSYIATCTVGTCSATATSTVTVNSLPNLNVVSTVCSPNLQTYTITFSSNGTVTSSAGIVDNNAKTVSNISVGTNVTLTATLNNCTTNVQVTSPNCPCPTVNQPVSGGNVTVCSNVNIPALSVTVGANESANWYNNSGGVLASNTLTYTPTTAGAYFVEAYNLTNNCKSATKVQINLVIKNAPTISPTVKQATCNVTVANNDAKILFTSTNGDKYNIVLGSAFTGTGNYTTATNLNAGGGNKLNIPNPTTAQQYTIRVYNETDTCYSDSTVTLTPKNCVLICEPFKCTDLKVRIN</sequence>
<dbReference type="OrthoDB" id="961007at2"/>